<dbReference type="OrthoDB" id="9801228at2"/>
<accession>B7KG65</accession>
<protein>
    <submittedName>
        <fullName evidence="3">Iron-sulfur cluster assembly accessory protein</fullName>
    </submittedName>
</protein>
<dbReference type="GO" id="GO:0016226">
    <property type="term" value="P:iron-sulfur cluster assembly"/>
    <property type="evidence" value="ECO:0007669"/>
    <property type="project" value="InterPro"/>
</dbReference>
<evidence type="ECO:0000256" key="1">
    <source>
        <dbReference type="ARBA" id="ARBA00006718"/>
    </source>
</evidence>
<dbReference type="Gene3D" id="2.60.300.12">
    <property type="entry name" value="HesB-like domain"/>
    <property type="match status" value="1"/>
</dbReference>
<dbReference type="KEGG" id="cyc:PCC7424_2109"/>
<gene>
    <name evidence="3" type="ordered locus">PCC7424_2109</name>
</gene>
<dbReference type="PROSITE" id="PS01152">
    <property type="entry name" value="HESB"/>
    <property type="match status" value="1"/>
</dbReference>
<proteinExistence type="inferred from homology"/>
<dbReference type="InterPro" id="IPR050322">
    <property type="entry name" value="Fe-S_cluster_asmbl/transfer"/>
</dbReference>
<sequence length="124" mass="13410">MAVLFTDKAAFRLRTFLREKSANSETLTKKGVRVGVIDGGCNGYEYTLEIIGQPNPDDLIFEQDKMFVYIDPKSAPLLDGIIIDFAESLTQAGFIFKNPNATNTCGCGKSFSVGECTPTGAPCS</sequence>
<dbReference type="EMBL" id="CP001291">
    <property type="protein sequence ID" value="ACK70536.1"/>
    <property type="molecule type" value="Genomic_DNA"/>
</dbReference>
<dbReference type="HOGENOM" id="CLU_069054_5_1_3"/>
<dbReference type="Proteomes" id="UP000002384">
    <property type="component" value="Chromosome"/>
</dbReference>
<dbReference type="eggNOG" id="COG0316">
    <property type="taxonomic scope" value="Bacteria"/>
</dbReference>
<dbReference type="InterPro" id="IPR016092">
    <property type="entry name" value="ATAP"/>
</dbReference>
<dbReference type="GO" id="GO:0051537">
    <property type="term" value="F:2 iron, 2 sulfur cluster binding"/>
    <property type="evidence" value="ECO:0007669"/>
    <property type="project" value="TreeGrafter"/>
</dbReference>
<dbReference type="AlphaFoldDB" id="B7KG65"/>
<dbReference type="NCBIfam" id="TIGR00049">
    <property type="entry name" value="iron-sulfur cluster assembly accessory protein"/>
    <property type="match status" value="1"/>
</dbReference>
<evidence type="ECO:0000259" key="2">
    <source>
        <dbReference type="Pfam" id="PF01521"/>
    </source>
</evidence>
<dbReference type="Pfam" id="PF01521">
    <property type="entry name" value="Fe-S_biosyn"/>
    <property type="match status" value="1"/>
</dbReference>
<dbReference type="STRING" id="65393.PCC7424_2109"/>
<dbReference type="InterPro" id="IPR035903">
    <property type="entry name" value="HesB-like_dom_sf"/>
</dbReference>
<keyword evidence="4" id="KW-1185">Reference proteome</keyword>
<dbReference type="SUPFAM" id="SSF89360">
    <property type="entry name" value="HesB-like domain"/>
    <property type="match status" value="1"/>
</dbReference>
<dbReference type="InterPro" id="IPR017870">
    <property type="entry name" value="FeS_cluster_insertion_CS"/>
</dbReference>
<dbReference type="RefSeq" id="WP_015954142.1">
    <property type="nucleotide sequence ID" value="NC_011729.1"/>
</dbReference>
<name>B7KG65_GLOC7</name>
<dbReference type="InterPro" id="IPR000361">
    <property type="entry name" value="ATAP_core_dom"/>
</dbReference>
<evidence type="ECO:0000313" key="3">
    <source>
        <dbReference type="EMBL" id="ACK70536.1"/>
    </source>
</evidence>
<feature type="domain" description="Core" evidence="2">
    <location>
        <begin position="1"/>
        <end position="109"/>
    </location>
</feature>
<organism evidence="3 4">
    <name type="scientific">Gloeothece citriformis (strain PCC 7424)</name>
    <name type="common">Cyanothece sp. (strain PCC 7424)</name>
    <dbReference type="NCBI Taxonomy" id="65393"/>
    <lineage>
        <taxon>Bacteria</taxon>
        <taxon>Bacillati</taxon>
        <taxon>Cyanobacteriota</taxon>
        <taxon>Cyanophyceae</taxon>
        <taxon>Oscillatoriophycideae</taxon>
        <taxon>Chroococcales</taxon>
        <taxon>Aphanothecaceae</taxon>
        <taxon>Gloeothece</taxon>
        <taxon>Gloeothece citriformis</taxon>
    </lineage>
</organism>
<dbReference type="GO" id="GO:0005737">
    <property type="term" value="C:cytoplasm"/>
    <property type="evidence" value="ECO:0007669"/>
    <property type="project" value="TreeGrafter"/>
</dbReference>
<dbReference type="PANTHER" id="PTHR10072">
    <property type="entry name" value="IRON-SULFUR CLUSTER ASSEMBLY PROTEIN"/>
    <property type="match status" value="1"/>
</dbReference>
<dbReference type="PANTHER" id="PTHR10072:SF41">
    <property type="entry name" value="IRON-SULFUR CLUSTER ASSEMBLY 1 HOMOLOG, MITOCHONDRIAL"/>
    <property type="match status" value="1"/>
</dbReference>
<reference evidence="4" key="1">
    <citation type="journal article" date="2011" name="MBio">
        <title>Novel metabolic attributes of the genus Cyanothece, comprising a group of unicellular nitrogen-fixing Cyanobacteria.</title>
        <authorList>
            <person name="Bandyopadhyay A."/>
            <person name="Elvitigala T."/>
            <person name="Welsh E."/>
            <person name="Stockel J."/>
            <person name="Liberton M."/>
            <person name="Min H."/>
            <person name="Sherman L.A."/>
            <person name="Pakrasi H.B."/>
        </authorList>
    </citation>
    <scope>NUCLEOTIDE SEQUENCE [LARGE SCALE GENOMIC DNA]</scope>
    <source>
        <strain evidence="4">PCC 7424</strain>
    </source>
</reference>
<comment type="similarity">
    <text evidence="1">Belongs to the HesB/IscA family.</text>
</comment>
<evidence type="ECO:0000313" key="4">
    <source>
        <dbReference type="Proteomes" id="UP000002384"/>
    </source>
</evidence>